<dbReference type="InterPro" id="IPR002528">
    <property type="entry name" value="MATE_fam"/>
</dbReference>
<dbReference type="Pfam" id="PF01554">
    <property type="entry name" value="MatE"/>
    <property type="match status" value="2"/>
</dbReference>
<feature type="transmembrane region" description="Helical" evidence="10">
    <location>
        <begin position="330"/>
        <end position="352"/>
    </location>
</feature>
<evidence type="ECO:0000256" key="8">
    <source>
        <dbReference type="ARBA" id="ARBA00023136"/>
    </source>
</evidence>
<feature type="transmembrane region" description="Helical" evidence="10">
    <location>
        <begin position="286"/>
        <end position="309"/>
    </location>
</feature>
<evidence type="ECO:0000256" key="2">
    <source>
        <dbReference type="ARBA" id="ARBA00022448"/>
    </source>
</evidence>
<feature type="transmembrane region" description="Helical" evidence="10">
    <location>
        <begin position="397"/>
        <end position="419"/>
    </location>
</feature>
<feature type="transmembrane region" description="Helical" evidence="10">
    <location>
        <begin position="425"/>
        <end position="445"/>
    </location>
</feature>
<dbReference type="EMBL" id="JAENIG010000001">
    <property type="protein sequence ID" value="MBK1853579.1"/>
    <property type="molecule type" value="Genomic_DNA"/>
</dbReference>
<evidence type="ECO:0000313" key="11">
    <source>
        <dbReference type="EMBL" id="MBK1853579.1"/>
    </source>
</evidence>
<dbReference type="CDD" id="cd13131">
    <property type="entry name" value="MATE_NorM_like"/>
    <property type="match status" value="1"/>
</dbReference>
<keyword evidence="3" id="KW-0050">Antiport</keyword>
<comment type="caution">
    <text evidence="11">The sequence shown here is derived from an EMBL/GenBank/DDBJ whole genome shotgun (WGS) entry which is preliminary data.</text>
</comment>
<evidence type="ECO:0000256" key="5">
    <source>
        <dbReference type="ARBA" id="ARBA00022692"/>
    </source>
</evidence>
<accession>A0AAE2S9X1</accession>
<feature type="transmembrane region" description="Helical" evidence="10">
    <location>
        <begin position="21"/>
        <end position="42"/>
    </location>
</feature>
<feature type="transmembrane region" description="Helical" evidence="10">
    <location>
        <begin position="139"/>
        <end position="160"/>
    </location>
</feature>
<dbReference type="Proteomes" id="UP000634206">
    <property type="component" value="Unassembled WGS sequence"/>
</dbReference>
<dbReference type="GO" id="GO:0006811">
    <property type="term" value="P:monoatomic ion transport"/>
    <property type="evidence" value="ECO:0007669"/>
    <property type="project" value="UniProtKB-KW"/>
</dbReference>
<proteinExistence type="predicted"/>
<dbReference type="AlphaFoldDB" id="A0AAE2S9X1"/>
<sequence>MSSSNHQESSGSRSWLGEARATILLALPLMAGQVGQMLMALADTVMIGRVGVVPLAASTFANTLLMVPFMFGIGLLACVSIRVSQGRGGKRHEDVKNVLRHGTWLSLAYGICTMLLILALLPFLDRFGQAPEVVAEAPAYLILCAISMVPVMVSIGWKNFGNALNQPWPPFYIQLSGVLCNIGLNWLLIYGHWGFPELGLAGAGWATLISRCLVMLALLLWLKRARSVKEWCPHHWWIRLSGGELKKLLVLGVPVAFQMVCEVGAFAAASLMAGRIGVEALAAHQVALTCASTSFMIPLGVAMAITVRMGEAFGEGQDPKKLHRILTGGWFYGVVFTGASMMVFILCGHWLAGKIVLEPEVIDLAAKLLVIAGLFQLGDGLQVISSSALRGMGDVKLPAWLGVFSYWLVAVPLGAWLAFGRDLGAQGIWWGLAGGLSTAGGLLCVRAWRLASAGPAADAQSA</sequence>
<dbReference type="NCBIfam" id="TIGR00797">
    <property type="entry name" value="matE"/>
    <property type="match status" value="1"/>
</dbReference>
<evidence type="ECO:0000256" key="9">
    <source>
        <dbReference type="ARBA" id="ARBA00031636"/>
    </source>
</evidence>
<keyword evidence="4" id="KW-1003">Cell membrane</keyword>
<dbReference type="GO" id="GO:0015297">
    <property type="term" value="F:antiporter activity"/>
    <property type="evidence" value="ECO:0007669"/>
    <property type="project" value="UniProtKB-KW"/>
</dbReference>
<reference evidence="11" key="1">
    <citation type="submission" date="2021-01" db="EMBL/GenBank/DDBJ databases">
        <title>Modified the classification status of verrucomicrobia.</title>
        <authorList>
            <person name="Feng X."/>
        </authorList>
    </citation>
    <scope>NUCLEOTIDE SEQUENCE</scope>
    <source>
        <strain evidence="11">5K15</strain>
    </source>
</reference>
<keyword evidence="5 10" id="KW-0812">Transmembrane</keyword>
<evidence type="ECO:0000256" key="7">
    <source>
        <dbReference type="ARBA" id="ARBA00023065"/>
    </source>
</evidence>
<keyword evidence="12" id="KW-1185">Reference proteome</keyword>
<gene>
    <name evidence="11" type="ORF">JIN83_01280</name>
</gene>
<dbReference type="RefSeq" id="WP_309488176.1">
    <property type="nucleotide sequence ID" value="NZ_JAENIG010000001.1"/>
</dbReference>
<feature type="transmembrane region" description="Helical" evidence="10">
    <location>
        <begin position="172"/>
        <end position="193"/>
    </location>
</feature>
<evidence type="ECO:0000256" key="3">
    <source>
        <dbReference type="ARBA" id="ARBA00022449"/>
    </source>
</evidence>
<feature type="transmembrane region" description="Helical" evidence="10">
    <location>
        <begin position="199"/>
        <end position="222"/>
    </location>
</feature>
<organism evidence="11 12">
    <name type="scientific">Oceaniferula flava</name>
    <dbReference type="NCBI Taxonomy" id="2800421"/>
    <lineage>
        <taxon>Bacteria</taxon>
        <taxon>Pseudomonadati</taxon>
        <taxon>Verrucomicrobiota</taxon>
        <taxon>Verrucomicrobiia</taxon>
        <taxon>Verrucomicrobiales</taxon>
        <taxon>Verrucomicrobiaceae</taxon>
        <taxon>Oceaniferula</taxon>
    </lineage>
</organism>
<keyword evidence="7" id="KW-0406">Ion transport</keyword>
<feature type="transmembrane region" description="Helical" evidence="10">
    <location>
        <begin position="248"/>
        <end position="274"/>
    </location>
</feature>
<evidence type="ECO:0000256" key="10">
    <source>
        <dbReference type="SAM" id="Phobius"/>
    </source>
</evidence>
<comment type="subcellular location">
    <subcellularLocation>
        <location evidence="1">Cell membrane</location>
        <topology evidence="1">Multi-pass membrane protein</topology>
    </subcellularLocation>
</comment>
<name>A0AAE2S9X1_9BACT</name>
<keyword evidence="8 10" id="KW-0472">Membrane</keyword>
<dbReference type="GO" id="GO:0042910">
    <property type="term" value="F:xenobiotic transmembrane transporter activity"/>
    <property type="evidence" value="ECO:0007669"/>
    <property type="project" value="InterPro"/>
</dbReference>
<feature type="transmembrane region" description="Helical" evidence="10">
    <location>
        <begin position="104"/>
        <end position="124"/>
    </location>
</feature>
<dbReference type="PANTHER" id="PTHR43298">
    <property type="entry name" value="MULTIDRUG RESISTANCE PROTEIN NORM-RELATED"/>
    <property type="match status" value="1"/>
</dbReference>
<dbReference type="PANTHER" id="PTHR43298:SF2">
    <property type="entry name" value="FMN_FAD EXPORTER YEEO-RELATED"/>
    <property type="match status" value="1"/>
</dbReference>
<evidence type="ECO:0000256" key="1">
    <source>
        <dbReference type="ARBA" id="ARBA00004651"/>
    </source>
</evidence>
<keyword evidence="6 10" id="KW-1133">Transmembrane helix</keyword>
<dbReference type="InterPro" id="IPR050222">
    <property type="entry name" value="MATE_MdtK"/>
</dbReference>
<keyword evidence="2" id="KW-0813">Transport</keyword>
<feature type="transmembrane region" description="Helical" evidence="10">
    <location>
        <begin position="62"/>
        <end position="83"/>
    </location>
</feature>
<protein>
    <recommendedName>
        <fullName evidence="9">Multidrug-efflux transporter</fullName>
    </recommendedName>
</protein>
<evidence type="ECO:0000313" key="12">
    <source>
        <dbReference type="Proteomes" id="UP000634206"/>
    </source>
</evidence>
<evidence type="ECO:0000256" key="4">
    <source>
        <dbReference type="ARBA" id="ARBA00022475"/>
    </source>
</evidence>
<evidence type="ECO:0000256" key="6">
    <source>
        <dbReference type="ARBA" id="ARBA00022989"/>
    </source>
</evidence>
<dbReference type="GO" id="GO:0005886">
    <property type="term" value="C:plasma membrane"/>
    <property type="evidence" value="ECO:0007669"/>
    <property type="project" value="UniProtKB-SubCell"/>
</dbReference>
<dbReference type="InterPro" id="IPR048279">
    <property type="entry name" value="MdtK-like"/>
</dbReference>
<dbReference type="PIRSF" id="PIRSF006603">
    <property type="entry name" value="DinF"/>
    <property type="match status" value="1"/>
</dbReference>